<feature type="domain" description="AB hydrolase-1" evidence="2">
    <location>
        <begin position="94"/>
        <end position="214"/>
    </location>
</feature>
<reference evidence="4 5" key="1">
    <citation type="submission" date="2021-03" db="EMBL/GenBank/DDBJ databases">
        <title>Genomic Encyclopedia of Type Strains, Phase IV (KMG-IV): sequencing the most valuable type-strain genomes for metagenomic binning, comparative biology and taxonomic classification.</title>
        <authorList>
            <person name="Goeker M."/>
        </authorList>
    </citation>
    <scope>NUCLEOTIDE SEQUENCE [LARGE SCALE GENOMIC DNA]</scope>
    <source>
        <strain evidence="4 5">DSM 28650</strain>
    </source>
</reference>
<dbReference type="InterPro" id="IPR052920">
    <property type="entry name" value="DNA-binding_regulatory"/>
</dbReference>
<comment type="caution">
    <text evidence="4">The sequence shown here is derived from an EMBL/GenBank/DDBJ whole genome shotgun (WGS) entry which is preliminary data.</text>
</comment>
<organism evidence="4 5">
    <name type="scientific">Clostridium punense</name>
    <dbReference type="NCBI Taxonomy" id="1054297"/>
    <lineage>
        <taxon>Bacteria</taxon>
        <taxon>Bacillati</taxon>
        <taxon>Bacillota</taxon>
        <taxon>Clostridia</taxon>
        <taxon>Eubacteriales</taxon>
        <taxon>Clostridiaceae</taxon>
        <taxon>Clostridium</taxon>
    </lineage>
</organism>
<keyword evidence="1" id="KW-0812">Transmembrane</keyword>
<dbReference type="InterPro" id="IPR000073">
    <property type="entry name" value="AB_hydrolase_1"/>
</dbReference>
<dbReference type="Pfam" id="PF01738">
    <property type="entry name" value="DLH"/>
    <property type="match status" value="1"/>
</dbReference>
<keyword evidence="4" id="KW-0031">Aminopeptidase</keyword>
<feature type="domain" description="Dienelactone hydrolase" evidence="3">
    <location>
        <begin position="240"/>
        <end position="304"/>
    </location>
</feature>
<dbReference type="PANTHER" id="PTHR43358">
    <property type="entry name" value="ALPHA/BETA-HYDROLASE"/>
    <property type="match status" value="1"/>
</dbReference>
<keyword evidence="1" id="KW-1133">Transmembrane helix</keyword>
<dbReference type="Gene3D" id="3.40.50.1820">
    <property type="entry name" value="alpha/beta hydrolase"/>
    <property type="match status" value="1"/>
</dbReference>
<dbReference type="GO" id="GO:0004177">
    <property type="term" value="F:aminopeptidase activity"/>
    <property type="evidence" value="ECO:0007669"/>
    <property type="project" value="UniProtKB-KW"/>
</dbReference>
<dbReference type="Proteomes" id="UP001519308">
    <property type="component" value="Unassembled WGS sequence"/>
</dbReference>
<dbReference type="SUPFAM" id="SSF53474">
    <property type="entry name" value="alpha/beta-Hydrolases"/>
    <property type="match status" value="1"/>
</dbReference>
<protein>
    <submittedName>
        <fullName evidence="4">Dipeptidyl aminopeptidase/acylaminoacyl peptidase</fullName>
    </submittedName>
</protein>
<dbReference type="InterPro" id="IPR029058">
    <property type="entry name" value="AB_hydrolase_fold"/>
</dbReference>
<gene>
    <name evidence="4" type="ORF">J2Z44_001827</name>
</gene>
<keyword evidence="1" id="KW-0472">Membrane</keyword>
<proteinExistence type="predicted"/>
<dbReference type="PANTHER" id="PTHR43358:SF4">
    <property type="entry name" value="ALPHA_BETA HYDROLASE FOLD-1 DOMAIN-CONTAINING PROTEIN"/>
    <property type="match status" value="1"/>
</dbReference>
<keyword evidence="4" id="KW-0378">Hydrolase</keyword>
<dbReference type="RefSeq" id="WP_021281642.1">
    <property type="nucleotide sequence ID" value="NZ_JAGGLL010000012.1"/>
</dbReference>
<keyword evidence="5" id="KW-1185">Reference proteome</keyword>
<evidence type="ECO:0000256" key="1">
    <source>
        <dbReference type="SAM" id="Phobius"/>
    </source>
</evidence>
<accession>A0ABS4K453</accession>
<dbReference type="EMBL" id="JAGGLL010000012">
    <property type="protein sequence ID" value="MBP2022026.1"/>
    <property type="molecule type" value="Genomic_DNA"/>
</dbReference>
<evidence type="ECO:0000313" key="4">
    <source>
        <dbReference type="EMBL" id="MBP2022026.1"/>
    </source>
</evidence>
<evidence type="ECO:0000259" key="2">
    <source>
        <dbReference type="Pfam" id="PF00561"/>
    </source>
</evidence>
<keyword evidence="4" id="KW-0645">Protease</keyword>
<dbReference type="InterPro" id="IPR002925">
    <property type="entry name" value="Dienelactn_hydro"/>
</dbReference>
<evidence type="ECO:0000313" key="5">
    <source>
        <dbReference type="Proteomes" id="UP001519308"/>
    </source>
</evidence>
<name>A0ABS4K453_9CLOT</name>
<evidence type="ECO:0000259" key="3">
    <source>
        <dbReference type="Pfam" id="PF01738"/>
    </source>
</evidence>
<sequence length="314" mass="35678">MKGNIMLALGLFIGVIVLLLVIGGNYFYNYGVLRKKKKFMDGNPDLSNNQFESNWRESKEWFQGKPWESIQMKSFDGLNLYGAYLKAKAPTDKTVILVHGYTGRGSGMAFLARYYYEELGYSVLMPDLRGHGQSEGNYIGFGWHDRKDLMQWINYIIEKQGASSQIVLHGISMGGGTVLMTSGEELPKSVKCIVSDCAYTSAKDILLFQMKKMFNIPAFPLMQVTSLICKLRAGYFFEEASALNAVKKSKMPIIFIHGSEDKFVPTKMVYPLYEALNAEKELFIVPKAGHGYAYWVDEKGYKKHVEEFITRFIK</sequence>
<feature type="transmembrane region" description="Helical" evidence="1">
    <location>
        <begin position="6"/>
        <end position="28"/>
    </location>
</feature>
<dbReference type="Pfam" id="PF00561">
    <property type="entry name" value="Abhydrolase_1"/>
    <property type="match status" value="1"/>
</dbReference>